<gene>
    <name evidence="2" type="ORF">FB567DRAFT_612767</name>
</gene>
<proteinExistence type="predicted"/>
<dbReference type="AlphaFoldDB" id="A0A8K0VS29"/>
<feature type="region of interest" description="Disordered" evidence="1">
    <location>
        <begin position="83"/>
        <end position="117"/>
    </location>
</feature>
<dbReference type="EMBL" id="JAGMVJ010000026">
    <property type="protein sequence ID" value="KAH7070803.1"/>
    <property type="molecule type" value="Genomic_DNA"/>
</dbReference>
<protein>
    <submittedName>
        <fullName evidence="2">Uncharacterized protein</fullName>
    </submittedName>
</protein>
<organism evidence="2 3">
    <name type="scientific">Paraphoma chrysanthemicola</name>
    <dbReference type="NCBI Taxonomy" id="798071"/>
    <lineage>
        <taxon>Eukaryota</taxon>
        <taxon>Fungi</taxon>
        <taxon>Dikarya</taxon>
        <taxon>Ascomycota</taxon>
        <taxon>Pezizomycotina</taxon>
        <taxon>Dothideomycetes</taxon>
        <taxon>Pleosporomycetidae</taxon>
        <taxon>Pleosporales</taxon>
        <taxon>Pleosporineae</taxon>
        <taxon>Phaeosphaeriaceae</taxon>
        <taxon>Paraphoma</taxon>
    </lineage>
</organism>
<sequence>MAAVASFHVTIFLLGPSSTCQRHLHPSLRSQHVVQGKCLESEYLDRDMPLGSPRGRGDLEPYYRLGDQNVSAFGLSRAVISHQPAEQDENSIRNEHVPMCEPRSRSTDGRKSASQRRRALLSGFVRERRGDLCVTKKCGNTIMGEP</sequence>
<feature type="compositionally biased region" description="Basic and acidic residues" evidence="1">
    <location>
        <begin position="90"/>
        <end position="111"/>
    </location>
</feature>
<comment type="caution">
    <text evidence="2">The sequence shown here is derived from an EMBL/GenBank/DDBJ whole genome shotgun (WGS) entry which is preliminary data.</text>
</comment>
<evidence type="ECO:0000313" key="2">
    <source>
        <dbReference type="EMBL" id="KAH7070803.1"/>
    </source>
</evidence>
<evidence type="ECO:0000256" key="1">
    <source>
        <dbReference type="SAM" id="MobiDB-lite"/>
    </source>
</evidence>
<dbReference type="Proteomes" id="UP000813461">
    <property type="component" value="Unassembled WGS sequence"/>
</dbReference>
<name>A0A8K0VS29_9PLEO</name>
<keyword evidence="3" id="KW-1185">Reference proteome</keyword>
<accession>A0A8K0VS29</accession>
<evidence type="ECO:0000313" key="3">
    <source>
        <dbReference type="Proteomes" id="UP000813461"/>
    </source>
</evidence>
<reference evidence="2" key="1">
    <citation type="journal article" date="2021" name="Nat. Commun.">
        <title>Genetic determinants of endophytism in the Arabidopsis root mycobiome.</title>
        <authorList>
            <person name="Mesny F."/>
            <person name="Miyauchi S."/>
            <person name="Thiergart T."/>
            <person name="Pickel B."/>
            <person name="Atanasova L."/>
            <person name="Karlsson M."/>
            <person name="Huettel B."/>
            <person name="Barry K.W."/>
            <person name="Haridas S."/>
            <person name="Chen C."/>
            <person name="Bauer D."/>
            <person name="Andreopoulos W."/>
            <person name="Pangilinan J."/>
            <person name="LaButti K."/>
            <person name="Riley R."/>
            <person name="Lipzen A."/>
            <person name="Clum A."/>
            <person name="Drula E."/>
            <person name="Henrissat B."/>
            <person name="Kohler A."/>
            <person name="Grigoriev I.V."/>
            <person name="Martin F.M."/>
            <person name="Hacquard S."/>
        </authorList>
    </citation>
    <scope>NUCLEOTIDE SEQUENCE</scope>
    <source>
        <strain evidence="2">MPI-SDFR-AT-0120</strain>
    </source>
</reference>